<feature type="domain" description="Nuclease associated modular" evidence="3">
    <location>
        <begin position="53"/>
        <end position="80"/>
    </location>
</feature>
<dbReference type="Proteomes" id="UP000585474">
    <property type="component" value="Unassembled WGS sequence"/>
</dbReference>
<comment type="caution">
    <text evidence="4">The sequence shown here is derived from an EMBL/GenBank/DDBJ whole genome shotgun (WGS) entry which is preliminary data.</text>
</comment>
<dbReference type="AlphaFoldDB" id="A0A7J0G2X2"/>
<dbReference type="OrthoDB" id="6013at2759"/>
<gene>
    <name evidence="4" type="ORF">Acr_17g0007020</name>
</gene>
<dbReference type="PANTHER" id="PTHR34199:SF1">
    <property type="entry name" value="HISTONE-LYSINE N-METHYLTRANSFERASE, H3 LYSINE-79 SPECIFIC-LIKE PROTEIN"/>
    <property type="match status" value="1"/>
</dbReference>
<dbReference type="InterPro" id="IPR003611">
    <property type="entry name" value="NUMOD3"/>
</dbReference>
<name>A0A7J0G2X2_9ERIC</name>
<feature type="region of interest" description="Disordered" evidence="2">
    <location>
        <begin position="1"/>
        <end position="74"/>
    </location>
</feature>
<accession>A0A7J0G2X2</accession>
<proteinExistence type="predicted"/>
<sequence>MHASQALNVVNGVETSDVSKSESQTFTDKVQLYSSSNSAESSVDEDQKEIRRRRKIGLANRGKVPWNKGKKHSKETCERIRHRTKEAMMDPKVKSCKNHDHTKANIRTALRRMWGERLKLKKSREKFLSPWAERIAEAARKGASGQQELQWDSYDKIKESWKWAAVHAKAKEAAKAEKMARLAEKRKELEQKVKAREVKRKNRKSKEEREELLIAQGLKLKEKLTKIHKRKASANGQIACEDQRAWEKLDLEFIKGEHTQREVSLADQIRATKTKK</sequence>
<evidence type="ECO:0000313" key="4">
    <source>
        <dbReference type="EMBL" id="GFZ05130.1"/>
    </source>
</evidence>
<evidence type="ECO:0000313" key="5">
    <source>
        <dbReference type="Proteomes" id="UP000585474"/>
    </source>
</evidence>
<dbReference type="PANTHER" id="PTHR34199">
    <property type="entry name" value="NUMOD3 MOTIF FAMILY PROTEIN, EXPRESSED"/>
    <property type="match status" value="1"/>
</dbReference>
<evidence type="ECO:0000256" key="2">
    <source>
        <dbReference type="SAM" id="MobiDB-lite"/>
    </source>
</evidence>
<dbReference type="Pfam" id="PF07460">
    <property type="entry name" value="NUMOD3"/>
    <property type="match status" value="1"/>
</dbReference>
<reference evidence="4 5" key="1">
    <citation type="submission" date="2019-07" db="EMBL/GenBank/DDBJ databases">
        <title>De Novo Assembly of kiwifruit Actinidia rufa.</title>
        <authorList>
            <person name="Sugita-Konishi S."/>
            <person name="Sato K."/>
            <person name="Mori E."/>
            <person name="Abe Y."/>
            <person name="Kisaki G."/>
            <person name="Hamano K."/>
            <person name="Suezawa K."/>
            <person name="Otani M."/>
            <person name="Fukuda T."/>
            <person name="Manabe T."/>
            <person name="Gomi K."/>
            <person name="Tabuchi M."/>
            <person name="Akimitsu K."/>
            <person name="Kataoka I."/>
        </authorList>
    </citation>
    <scope>NUCLEOTIDE SEQUENCE [LARGE SCALE GENOMIC DNA]</scope>
    <source>
        <strain evidence="5">cv. Fuchu</strain>
    </source>
</reference>
<keyword evidence="1" id="KW-0175">Coiled coil</keyword>
<protein>
    <recommendedName>
        <fullName evidence="3">Nuclease associated modular domain-containing protein</fullName>
    </recommendedName>
</protein>
<dbReference type="GO" id="GO:0003677">
    <property type="term" value="F:DNA binding"/>
    <property type="evidence" value="ECO:0007669"/>
    <property type="project" value="InterPro"/>
</dbReference>
<keyword evidence="5" id="KW-1185">Reference proteome</keyword>
<feature type="coiled-coil region" evidence="1">
    <location>
        <begin position="168"/>
        <end position="215"/>
    </location>
</feature>
<feature type="compositionally biased region" description="Polar residues" evidence="2">
    <location>
        <begin position="1"/>
        <end position="28"/>
    </location>
</feature>
<organism evidence="4 5">
    <name type="scientific">Actinidia rufa</name>
    <dbReference type="NCBI Taxonomy" id="165716"/>
    <lineage>
        <taxon>Eukaryota</taxon>
        <taxon>Viridiplantae</taxon>
        <taxon>Streptophyta</taxon>
        <taxon>Embryophyta</taxon>
        <taxon>Tracheophyta</taxon>
        <taxon>Spermatophyta</taxon>
        <taxon>Magnoliopsida</taxon>
        <taxon>eudicotyledons</taxon>
        <taxon>Gunneridae</taxon>
        <taxon>Pentapetalae</taxon>
        <taxon>asterids</taxon>
        <taxon>Ericales</taxon>
        <taxon>Actinidiaceae</taxon>
        <taxon>Actinidia</taxon>
    </lineage>
</organism>
<evidence type="ECO:0000256" key="1">
    <source>
        <dbReference type="SAM" id="Coils"/>
    </source>
</evidence>
<evidence type="ECO:0000259" key="3">
    <source>
        <dbReference type="Pfam" id="PF07460"/>
    </source>
</evidence>
<dbReference type="EMBL" id="BJWL01000017">
    <property type="protein sequence ID" value="GFZ05130.1"/>
    <property type="molecule type" value="Genomic_DNA"/>
</dbReference>